<dbReference type="EMBL" id="BARS01009591">
    <property type="protein sequence ID" value="GAF76811.1"/>
    <property type="molecule type" value="Genomic_DNA"/>
</dbReference>
<protein>
    <submittedName>
        <fullName evidence="2">Uncharacterized protein</fullName>
    </submittedName>
</protein>
<evidence type="ECO:0000313" key="2">
    <source>
        <dbReference type="EMBL" id="GAF76811.1"/>
    </source>
</evidence>
<keyword evidence="1" id="KW-1133">Transmembrane helix</keyword>
<proteinExistence type="predicted"/>
<comment type="caution">
    <text evidence="2">The sequence shown here is derived from an EMBL/GenBank/DDBJ whole genome shotgun (WGS) entry which is preliminary data.</text>
</comment>
<reference evidence="2" key="1">
    <citation type="journal article" date="2014" name="Front. Microbiol.">
        <title>High frequency of phylogenetically diverse reductive dehalogenase-homologous genes in deep subseafloor sedimentary metagenomes.</title>
        <authorList>
            <person name="Kawai M."/>
            <person name="Futagami T."/>
            <person name="Toyoda A."/>
            <person name="Takaki Y."/>
            <person name="Nishi S."/>
            <person name="Hori S."/>
            <person name="Arai W."/>
            <person name="Tsubouchi T."/>
            <person name="Morono Y."/>
            <person name="Uchiyama I."/>
            <person name="Ito T."/>
            <person name="Fujiyama A."/>
            <person name="Inagaki F."/>
            <person name="Takami H."/>
        </authorList>
    </citation>
    <scope>NUCLEOTIDE SEQUENCE</scope>
    <source>
        <strain evidence="2">Expedition CK06-06</strain>
    </source>
</reference>
<name>X0SNU0_9ZZZZ</name>
<accession>X0SNU0</accession>
<evidence type="ECO:0000256" key="1">
    <source>
        <dbReference type="SAM" id="Phobius"/>
    </source>
</evidence>
<dbReference type="AlphaFoldDB" id="X0SNU0"/>
<organism evidence="2">
    <name type="scientific">marine sediment metagenome</name>
    <dbReference type="NCBI Taxonomy" id="412755"/>
    <lineage>
        <taxon>unclassified sequences</taxon>
        <taxon>metagenomes</taxon>
        <taxon>ecological metagenomes</taxon>
    </lineage>
</organism>
<keyword evidence="1" id="KW-0472">Membrane</keyword>
<sequence>MTEWLANISNVVIIISGLMLIVINIKSIIINRKPKKFFNPIDALLDRENREDKEFEKLKTRAIKKILKDNKKPIKQYKKNVKRFRKEHPEDYKAINKN</sequence>
<keyword evidence="1" id="KW-0812">Transmembrane</keyword>
<gene>
    <name evidence="2" type="ORF">S01H1_18006</name>
</gene>
<feature type="transmembrane region" description="Helical" evidence="1">
    <location>
        <begin position="6"/>
        <end position="25"/>
    </location>
</feature>